<sequence>MNGGGGEAAIRAGFGFAEFDGQSFDAELGGQGVMSIASEAFARVLIVADEVPVSLKA</sequence>
<dbReference type="RefSeq" id="WP_380756639.1">
    <property type="nucleotide sequence ID" value="NZ_JBHSRF010000036.1"/>
</dbReference>
<dbReference type="EMBL" id="JBHSRF010000036">
    <property type="protein sequence ID" value="MFC6084025.1"/>
    <property type="molecule type" value="Genomic_DNA"/>
</dbReference>
<accession>A0ABW1NL62</accession>
<name>A0ABW1NL62_9ACTN</name>
<evidence type="ECO:0000313" key="1">
    <source>
        <dbReference type="EMBL" id="MFC6084025.1"/>
    </source>
</evidence>
<reference evidence="2" key="1">
    <citation type="journal article" date="2019" name="Int. J. Syst. Evol. Microbiol.">
        <title>The Global Catalogue of Microorganisms (GCM) 10K type strain sequencing project: providing services to taxonomists for standard genome sequencing and annotation.</title>
        <authorList>
            <consortium name="The Broad Institute Genomics Platform"/>
            <consortium name="The Broad Institute Genome Sequencing Center for Infectious Disease"/>
            <person name="Wu L."/>
            <person name="Ma J."/>
        </authorList>
    </citation>
    <scope>NUCLEOTIDE SEQUENCE [LARGE SCALE GENOMIC DNA]</scope>
    <source>
        <strain evidence="2">JCM 30346</strain>
    </source>
</reference>
<evidence type="ECO:0000313" key="2">
    <source>
        <dbReference type="Proteomes" id="UP001596137"/>
    </source>
</evidence>
<organism evidence="1 2">
    <name type="scientific">Sphaerisporangium aureirubrum</name>
    <dbReference type="NCBI Taxonomy" id="1544736"/>
    <lineage>
        <taxon>Bacteria</taxon>
        <taxon>Bacillati</taxon>
        <taxon>Actinomycetota</taxon>
        <taxon>Actinomycetes</taxon>
        <taxon>Streptosporangiales</taxon>
        <taxon>Streptosporangiaceae</taxon>
        <taxon>Sphaerisporangium</taxon>
    </lineage>
</organism>
<dbReference type="Proteomes" id="UP001596137">
    <property type="component" value="Unassembled WGS sequence"/>
</dbReference>
<keyword evidence="2" id="KW-1185">Reference proteome</keyword>
<comment type="caution">
    <text evidence="1">The sequence shown here is derived from an EMBL/GenBank/DDBJ whole genome shotgun (WGS) entry which is preliminary data.</text>
</comment>
<gene>
    <name evidence="1" type="ORF">ACFP1K_22880</name>
</gene>
<protein>
    <submittedName>
        <fullName evidence="1">Uncharacterized protein</fullName>
    </submittedName>
</protein>
<proteinExistence type="predicted"/>